<feature type="domain" description="Zn(2)-C6 fungal-type" evidence="6">
    <location>
        <begin position="6"/>
        <end position="38"/>
    </location>
</feature>
<dbReference type="Gene3D" id="4.10.240.10">
    <property type="entry name" value="Zn(2)-C6 fungal-type DNA-binding domain"/>
    <property type="match status" value="1"/>
</dbReference>
<sequence length="519" mass="59000">MKLGSACLQCRSGKRKCDKAALGTACEQCKKRGLQCSSLQREDLAATLLPSPQSFLSNSPVLPPAEVVQELIDLYICYIHDKPHSLFHEPSLRRAARDGTLHPGVLFGIAGLSARFSPNPQIRSQGNAFAERARTFVQSDLENVCLENVQAFILVGNVCLAGSNPDSESLYFVIANRMAQLLQLPKENPADDEITREVKRRVWWSLYLIDRWASAGLGLPRHFHDSGLVPRVPMDEVMFSQLGTTKSPDWQPGIWSHMISLVKIFGQIQDLNHELVDQTHWNESSIEYRVLSLAEKLAKFEYELPPTMVYTLENLDFHVRRGVGRTFVALHLGYHHYCTLLYYQYLDQRRPPTPNTRMFAQRCKHHATEYCELIRTSNQHGGAEALYNIVGHMTVVSSSVLLHTLLLGADHEHPMARHRLESNFEFLVKLREIWPSVDIMMKRLIAFQDACLRTAQLDTHRFDKWMVKFLLQHALALDEKDLTTIPSPSALPVAPVENERLLERSRVTESIIRAPHATT</sequence>
<dbReference type="GO" id="GO:0000981">
    <property type="term" value="F:DNA-binding transcription factor activity, RNA polymerase II-specific"/>
    <property type="evidence" value="ECO:0007669"/>
    <property type="project" value="InterPro"/>
</dbReference>
<keyword evidence="8" id="KW-1185">Reference proteome</keyword>
<protein>
    <recommendedName>
        <fullName evidence="6">Zn(2)-C6 fungal-type domain-containing protein</fullName>
    </recommendedName>
</protein>
<keyword evidence="4" id="KW-0804">Transcription</keyword>
<dbReference type="Pfam" id="PF00172">
    <property type="entry name" value="Zn_clus"/>
    <property type="match status" value="1"/>
</dbReference>
<dbReference type="SMART" id="SM00066">
    <property type="entry name" value="GAL4"/>
    <property type="match status" value="1"/>
</dbReference>
<dbReference type="PANTHER" id="PTHR47338">
    <property type="entry name" value="ZN(II)2CYS6 TRANSCRIPTION FACTOR (EUROFUNG)-RELATED"/>
    <property type="match status" value="1"/>
</dbReference>
<dbReference type="GO" id="GO:0005634">
    <property type="term" value="C:nucleus"/>
    <property type="evidence" value="ECO:0007669"/>
    <property type="project" value="UniProtKB-SubCell"/>
</dbReference>
<dbReference type="PANTHER" id="PTHR47338:SF16">
    <property type="entry name" value="TRANSCRIPTION FACTOR, PUTATIVE (AFU_ORTHOLOGUE AFUA_2G09360)-RELATED"/>
    <property type="match status" value="1"/>
</dbReference>
<evidence type="ECO:0000313" key="8">
    <source>
        <dbReference type="Proteomes" id="UP000235786"/>
    </source>
</evidence>
<keyword evidence="2" id="KW-0479">Metal-binding</keyword>
<dbReference type="OrthoDB" id="1924787at2759"/>
<dbReference type="SUPFAM" id="SSF57701">
    <property type="entry name" value="Zn2/Cys6 DNA-binding domain"/>
    <property type="match status" value="1"/>
</dbReference>
<dbReference type="PROSITE" id="PS50048">
    <property type="entry name" value="ZN2_CY6_FUNGAL_2"/>
    <property type="match status" value="1"/>
</dbReference>
<dbReference type="Pfam" id="PF04082">
    <property type="entry name" value="Fungal_trans"/>
    <property type="match status" value="1"/>
</dbReference>
<keyword evidence="5" id="KW-0539">Nucleus</keyword>
<dbReference type="InterPro" id="IPR050815">
    <property type="entry name" value="TF_fung"/>
</dbReference>
<comment type="subcellular location">
    <subcellularLocation>
        <location evidence="1">Nucleus</location>
    </subcellularLocation>
</comment>
<evidence type="ECO:0000256" key="4">
    <source>
        <dbReference type="ARBA" id="ARBA00023163"/>
    </source>
</evidence>
<dbReference type="InterPro" id="IPR001138">
    <property type="entry name" value="Zn2Cys6_DnaBD"/>
</dbReference>
<dbReference type="CDD" id="cd12148">
    <property type="entry name" value="fungal_TF_MHR"/>
    <property type="match status" value="1"/>
</dbReference>
<evidence type="ECO:0000256" key="3">
    <source>
        <dbReference type="ARBA" id="ARBA00023015"/>
    </source>
</evidence>
<evidence type="ECO:0000256" key="5">
    <source>
        <dbReference type="ARBA" id="ARBA00023242"/>
    </source>
</evidence>
<dbReference type="EMBL" id="KZ613951">
    <property type="protein sequence ID" value="PMD36377.1"/>
    <property type="molecule type" value="Genomic_DNA"/>
</dbReference>
<proteinExistence type="predicted"/>
<dbReference type="CDD" id="cd00067">
    <property type="entry name" value="GAL4"/>
    <property type="match status" value="1"/>
</dbReference>
<dbReference type="GO" id="GO:0006351">
    <property type="term" value="P:DNA-templated transcription"/>
    <property type="evidence" value="ECO:0007669"/>
    <property type="project" value="InterPro"/>
</dbReference>
<name>A0A2J6RCY6_HYAVF</name>
<dbReference type="InterPro" id="IPR036864">
    <property type="entry name" value="Zn2-C6_fun-type_DNA-bd_sf"/>
</dbReference>
<accession>A0A2J6RCY6</accession>
<dbReference type="STRING" id="1149755.A0A2J6RCY6"/>
<evidence type="ECO:0000256" key="2">
    <source>
        <dbReference type="ARBA" id="ARBA00022723"/>
    </source>
</evidence>
<evidence type="ECO:0000256" key="1">
    <source>
        <dbReference type="ARBA" id="ARBA00004123"/>
    </source>
</evidence>
<keyword evidence="3" id="KW-0805">Transcription regulation</keyword>
<dbReference type="AlphaFoldDB" id="A0A2J6RCY6"/>
<dbReference type="Proteomes" id="UP000235786">
    <property type="component" value="Unassembled WGS sequence"/>
</dbReference>
<dbReference type="SMART" id="SM00906">
    <property type="entry name" value="Fungal_trans"/>
    <property type="match status" value="1"/>
</dbReference>
<dbReference type="GO" id="GO:0008270">
    <property type="term" value="F:zinc ion binding"/>
    <property type="evidence" value="ECO:0007669"/>
    <property type="project" value="InterPro"/>
</dbReference>
<gene>
    <name evidence="7" type="ORF">L207DRAFT_434435</name>
</gene>
<evidence type="ECO:0000313" key="7">
    <source>
        <dbReference type="EMBL" id="PMD36377.1"/>
    </source>
</evidence>
<evidence type="ECO:0000259" key="6">
    <source>
        <dbReference type="PROSITE" id="PS50048"/>
    </source>
</evidence>
<reference evidence="7 8" key="1">
    <citation type="submission" date="2016-04" db="EMBL/GenBank/DDBJ databases">
        <title>A degradative enzymes factory behind the ericoid mycorrhizal symbiosis.</title>
        <authorList>
            <consortium name="DOE Joint Genome Institute"/>
            <person name="Martino E."/>
            <person name="Morin E."/>
            <person name="Grelet G."/>
            <person name="Kuo A."/>
            <person name="Kohler A."/>
            <person name="Daghino S."/>
            <person name="Barry K."/>
            <person name="Choi C."/>
            <person name="Cichocki N."/>
            <person name="Clum A."/>
            <person name="Copeland A."/>
            <person name="Hainaut M."/>
            <person name="Haridas S."/>
            <person name="Labutti K."/>
            <person name="Lindquist E."/>
            <person name="Lipzen A."/>
            <person name="Khouja H.-R."/>
            <person name="Murat C."/>
            <person name="Ohm R."/>
            <person name="Olson A."/>
            <person name="Spatafora J."/>
            <person name="Veneault-Fourrey C."/>
            <person name="Henrissat B."/>
            <person name="Grigoriev I."/>
            <person name="Martin F."/>
            <person name="Perotto S."/>
        </authorList>
    </citation>
    <scope>NUCLEOTIDE SEQUENCE [LARGE SCALE GENOMIC DNA]</scope>
    <source>
        <strain evidence="7 8">F</strain>
    </source>
</reference>
<dbReference type="GO" id="GO:0003677">
    <property type="term" value="F:DNA binding"/>
    <property type="evidence" value="ECO:0007669"/>
    <property type="project" value="InterPro"/>
</dbReference>
<organism evidence="7 8">
    <name type="scientific">Hyaloscypha variabilis (strain UAMH 11265 / GT02V1 / F)</name>
    <name type="common">Meliniomyces variabilis</name>
    <dbReference type="NCBI Taxonomy" id="1149755"/>
    <lineage>
        <taxon>Eukaryota</taxon>
        <taxon>Fungi</taxon>
        <taxon>Dikarya</taxon>
        <taxon>Ascomycota</taxon>
        <taxon>Pezizomycotina</taxon>
        <taxon>Leotiomycetes</taxon>
        <taxon>Helotiales</taxon>
        <taxon>Hyaloscyphaceae</taxon>
        <taxon>Hyaloscypha</taxon>
        <taxon>Hyaloscypha variabilis</taxon>
    </lineage>
</organism>
<dbReference type="PROSITE" id="PS00463">
    <property type="entry name" value="ZN2_CY6_FUNGAL_1"/>
    <property type="match status" value="1"/>
</dbReference>
<dbReference type="InterPro" id="IPR007219">
    <property type="entry name" value="XnlR_reg_dom"/>
</dbReference>